<dbReference type="Proteomes" id="UP001476950">
    <property type="component" value="Unassembled WGS sequence"/>
</dbReference>
<feature type="signal peptide" evidence="2">
    <location>
        <begin position="1"/>
        <end position="29"/>
    </location>
</feature>
<evidence type="ECO:0000256" key="1">
    <source>
        <dbReference type="SAM" id="MobiDB-lite"/>
    </source>
</evidence>
<evidence type="ECO:0000313" key="4">
    <source>
        <dbReference type="Proteomes" id="UP001476950"/>
    </source>
</evidence>
<keyword evidence="4" id="KW-1185">Reference proteome</keyword>
<proteinExistence type="predicted"/>
<evidence type="ECO:0000313" key="3">
    <source>
        <dbReference type="EMBL" id="MEP1059833.1"/>
    </source>
</evidence>
<evidence type="ECO:0000256" key="2">
    <source>
        <dbReference type="SAM" id="SignalP"/>
    </source>
</evidence>
<name>A0ABV0KLC8_9CYAN</name>
<dbReference type="EMBL" id="JAMPLM010000013">
    <property type="protein sequence ID" value="MEP1059833.1"/>
    <property type="molecule type" value="Genomic_DNA"/>
</dbReference>
<feature type="region of interest" description="Disordered" evidence="1">
    <location>
        <begin position="26"/>
        <end position="56"/>
    </location>
</feature>
<organism evidence="3 4">
    <name type="scientific">Stenomitos frigidus AS-A4</name>
    <dbReference type="NCBI Taxonomy" id="2933935"/>
    <lineage>
        <taxon>Bacteria</taxon>
        <taxon>Bacillati</taxon>
        <taxon>Cyanobacteriota</taxon>
        <taxon>Cyanophyceae</taxon>
        <taxon>Leptolyngbyales</taxon>
        <taxon>Leptolyngbyaceae</taxon>
        <taxon>Stenomitos</taxon>
    </lineage>
</organism>
<protein>
    <recommendedName>
        <fullName evidence="5">Sporulation/spore germination protein</fullName>
    </recommendedName>
</protein>
<accession>A0ABV0KLC8</accession>
<comment type="caution">
    <text evidence="3">The sequence shown here is derived from an EMBL/GenBank/DDBJ whole genome shotgun (WGS) entry which is preliminary data.</text>
</comment>
<sequence length="182" mass="19036">MTTTVARLTVCLMSLVALTLGSCSAPPVADAPPGDRSPVPTPSPSATQPSPSPSVAARLTAPTGTLSPTTTINIYKVDTQCANLAPEKVTVTASKSLEAAIAQVLAETDSGDFSIAGYRVSQEGARAIVDLRLPANAKRSFYSLSSCEQLALFGGIRKTLLNNSQWKIQSVQFTEKGQEIVL</sequence>
<dbReference type="RefSeq" id="WP_190449536.1">
    <property type="nucleotide sequence ID" value="NZ_JAMPLM010000013.1"/>
</dbReference>
<feature type="compositionally biased region" description="Low complexity" evidence="1">
    <location>
        <begin position="44"/>
        <end position="56"/>
    </location>
</feature>
<keyword evidence="2" id="KW-0732">Signal</keyword>
<evidence type="ECO:0008006" key="5">
    <source>
        <dbReference type="Google" id="ProtNLM"/>
    </source>
</evidence>
<feature type="chain" id="PRO_5046985972" description="Sporulation/spore germination protein" evidence="2">
    <location>
        <begin position="30"/>
        <end position="182"/>
    </location>
</feature>
<dbReference type="PROSITE" id="PS51257">
    <property type="entry name" value="PROKAR_LIPOPROTEIN"/>
    <property type="match status" value="1"/>
</dbReference>
<gene>
    <name evidence="3" type="ORF">NDI38_15450</name>
</gene>
<reference evidence="3 4" key="1">
    <citation type="submission" date="2022-04" db="EMBL/GenBank/DDBJ databases">
        <title>Positive selection, recombination, and allopatry shape intraspecific diversity of widespread and dominant cyanobacteria.</title>
        <authorList>
            <person name="Wei J."/>
            <person name="Shu W."/>
            <person name="Hu C."/>
        </authorList>
    </citation>
    <scope>NUCLEOTIDE SEQUENCE [LARGE SCALE GENOMIC DNA]</scope>
    <source>
        <strain evidence="3 4">AS-A4</strain>
    </source>
</reference>